<sequence>MIAGRRRLSPRRLCARKSKSTISRARILKLALIIAFVAIERKKVYARCLRELEELDRKRRKRGRRTCDLSADVKVKQQKTAMQHILANGTDSDYVSMFKLHKDTFYNTLLPVFEEEYAATSVRRRNGEDRKEARFQRLDLRRFSASETLALALDHLVSNPGTRHRQLIMGGSRNTVDRYIAFGLRCLCAALQRIPDAKIFLPSDDEATQLSELVHKRAKHDELLRGVLDSSMA</sequence>
<name>A0A7S3YFF3_9EUKA</name>
<dbReference type="AlphaFoldDB" id="A0A7S3YFF3"/>
<protein>
    <submittedName>
        <fullName evidence="1">Uncharacterized protein</fullName>
    </submittedName>
</protein>
<gene>
    <name evidence="1" type="ORF">LGLO00237_LOCUS4022</name>
</gene>
<dbReference type="PANTHER" id="PTHR48471:SF1">
    <property type="entry name" value="DDE TNP4 DOMAIN-CONTAINING PROTEIN"/>
    <property type="match status" value="1"/>
</dbReference>
<accession>A0A7S3YFF3</accession>
<proteinExistence type="predicted"/>
<evidence type="ECO:0000313" key="1">
    <source>
        <dbReference type="EMBL" id="CAE0650045.1"/>
    </source>
</evidence>
<organism evidence="1">
    <name type="scientific">Lotharella globosa</name>
    <dbReference type="NCBI Taxonomy" id="91324"/>
    <lineage>
        <taxon>Eukaryota</taxon>
        <taxon>Sar</taxon>
        <taxon>Rhizaria</taxon>
        <taxon>Cercozoa</taxon>
        <taxon>Chlorarachniophyceae</taxon>
        <taxon>Lotharella</taxon>
    </lineage>
</organism>
<reference evidence="1" key="1">
    <citation type="submission" date="2021-01" db="EMBL/GenBank/DDBJ databases">
        <authorList>
            <person name="Corre E."/>
            <person name="Pelletier E."/>
            <person name="Niang G."/>
            <person name="Scheremetjew M."/>
            <person name="Finn R."/>
            <person name="Kale V."/>
            <person name="Holt S."/>
            <person name="Cochrane G."/>
            <person name="Meng A."/>
            <person name="Brown T."/>
            <person name="Cohen L."/>
        </authorList>
    </citation>
    <scope>NUCLEOTIDE SEQUENCE</scope>
    <source>
        <strain evidence="1">CCCM811</strain>
    </source>
</reference>
<dbReference type="PANTHER" id="PTHR48471">
    <property type="entry name" value="DDE TNP4 DOMAIN-CONTAINING PROTEIN"/>
    <property type="match status" value="1"/>
</dbReference>
<dbReference type="EMBL" id="HBIV01005605">
    <property type="protein sequence ID" value="CAE0650045.1"/>
    <property type="molecule type" value="Transcribed_RNA"/>
</dbReference>